<dbReference type="STRING" id="551995.SAMN05192574_112126"/>
<evidence type="ECO:0000313" key="2">
    <source>
        <dbReference type="Proteomes" id="UP000198942"/>
    </source>
</evidence>
<reference evidence="2" key="1">
    <citation type="submission" date="2016-10" db="EMBL/GenBank/DDBJ databases">
        <authorList>
            <person name="Varghese N."/>
            <person name="Submissions S."/>
        </authorList>
    </citation>
    <scope>NUCLEOTIDE SEQUENCE [LARGE SCALE GENOMIC DNA]</scope>
    <source>
        <strain evidence="2">Gh-48</strain>
    </source>
</reference>
<gene>
    <name evidence="1" type="ORF">SAMN05192574_112126</name>
</gene>
<protein>
    <submittedName>
        <fullName evidence="1">Uncharacterized protein</fullName>
    </submittedName>
</protein>
<dbReference type="OrthoDB" id="7596925at2"/>
<dbReference type="AlphaFoldDB" id="A0A1H8SEA1"/>
<sequence>MVSLYTFIMDYLGGTYVSQVRAHNENEAMILWAKKLETDEIKGLTLDDKTIIIKNGFDDDEAVLLTGLENVWCFDIRTKGGFALINFIKTQQ</sequence>
<dbReference type="Proteomes" id="UP000198942">
    <property type="component" value="Unassembled WGS sequence"/>
</dbReference>
<proteinExistence type="predicted"/>
<dbReference type="EMBL" id="FOCL01000012">
    <property type="protein sequence ID" value="SEO77011.1"/>
    <property type="molecule type" value="Genomic_DNA"/>
</dbReference>
<keyword evidence="2" id="KW-1185">Reference proteome</keyword>
<accession>A0A1H8SEA1</accession>
<name>A0A1H8SEA1_9SPHI</name>
<organism evidence="1 2">
    <name type="scientific">Mucilaginibacter gossypiicola</name>
    <dbReference type="NCBI Taxonomy" id="551995"/>
    <lineage>
        <taxon>Bacteria</taxon>
        <taxon>Pseudomonadati</taxon>
        <taxon>Bacteroidota</taxon>
        <taxon>Sphingobacteriia</taxon>
        <taxon>Sphingobacteriales</taxon>
        <taxon>Sphingobacteriaceae</taxon>
        <taxon>Mucilaginibacter</taxon>
    </lineage>
</organism>
<evidence type="ECO:0000313" key="1">
    <source>
        <dbReference type="EMBL" id="SEO77011.1"/>
    </source>
</evidence>